<dbReference type="PANTHER" id="PTHR30273">
    <property type="entry name" value="PERIPLASMIC SIGNAL SENSOR AND SIGMA FACTOR ACTIVATOR FECR-RELATED"/>
    <property type="match status" value="1"/>
</dbReference>
<keyword evidence="1" id="KW-0812">Transmembrane</keyword>
<dbReference type="InterPro" id="IPR006860">
    <property type="entry name" value="FecR"/>
</dbReference>
<dbReference type="EMBL" id="VSSQ01000123">
    <property type="protein sequence ID" value="MPL79091.1"/>
    <property type="molecule type" value="Genomic_DNA"/>
</dbReference>
<dbReference type="Pfam" id="PF16344">
    <property type="entry name" value="FecR_C"/>
    <property type="match status" value="1"/>
</dbReference>
<gene>
    <name evidence="4" type="ORF">SDC9_24966</name>
</gene>
<evidence type="ECO:0000313" key="4">
    <source>
        <dbReference type="EMBL" id="MPL79091.1"/>
    </source>
</evidence>
<name>A0A644UJL4_9ZZZZ</name>
<organism evidence="4">
    <name type="scientific">bioreactor metagenome</name>
    <dbReference type="NCBI Taxonomy" id="1076179"/>
    <lineage>
        <taxon>unclassified sequences</taxon>
        <taxon>metagenomes</taxon>
        <taxon>ecological metagenomes</taxon>
    </lineage>
</organism>
<dbReference type="GO" id="GO:0016989">
    <property type="term" value="F:sigma factor antagonist activity"/>
    <property type="evidence" value="ECO:0007669"/>
    <property type="project" value="TreeGrafter"/>
</dbReference>
<evidence type="ECO:0000259" key="3">
    <source>
        <dbReference type="Pfam" id="PF16344"/>
    </source>
</evidence>
<dbReference type="PIRSF" id="PIRSF018266">
    <property type="entry name" value="FecR"/>
    <property type="match status" value="1"/>
</dbReference>
<dbReference type="Gene3D" id="3.55.50.30">
    <property type="match status" value="1"/>
</dbReference>
<evidence type="ECO:0000259" key="2">
    <source>
        <dbReference type="Pfam" id="PF04773"/>
    </source>
</evidence>
<feature type="domain" description="FecR protein" evidence="2">
    <location>
        <begin position="132"/>
        <end position="216"/>
    </location>
</feature>
<feature type="domain" description="Protein FecR C-terminal" evidence="3">
    <location>
        <begin position="260"/>
        <end position="329"/>
    </location>
</feature>
<evidence type="ECO:0000256" key="1">
    <source>
        <dbReference type="SAM" id="Phobius"/>
    </source>
</evidence>
<evidence type="ECO:0008006" key="5">
    <source>
        <dbReference type="Google" id="ProtNLM"/>
    </source>
</evidence>
<dbReference type="InterPro" id="IPR012373">
    <property type="entry name" value="Ferrdict_sens_TM"/>
</dbReference>
<sequence>MEFKQTDADTRIIRYLQKNLSEEEKIQFYHWVESDPANKKRYFDTKALYDNWVQARNPISVDASWERLLGKRMASKQTTGKRSRKLWLKVASYAAVSLVAVALTALWFMEQPAPASMAAQYVGGNGIEADIVILPDGTEISLGTKSTFWYETDYGKTQRIVHLRGEAYFNVAKEKDKPFIVKVDGQQIEALGTKFNVMAYPADTVTVTTLLEGSVRLFMEQGGQISILKPNQQHIYNKNKQRVLVKDVDASQYTAWTTGYYYFPEQTMESMLGRLANLYGVTFDVQTASLNQRKFTGTLYRGQRIEDIMEIISLSIPIRYKVNDHHITIIKK</sequence>
<feature type="transmembrane region" description="Helical" evidence="1">
    <location>
        <begin position="86"/>
        <end position="109"/>
    </location>
</feature>
<protein>
    <recommendedName>
        <fullName evidence="5">Protein FecR</fullName>
    </recommendedName>
</protein>
<keyword evidence="1" id="KW-0472">Membrane</keyword>
<dbReference type="PANTHER" id="PTHR30273:SF2">
    <property type="entry name" value="PROTEIN FECR"/>
    <property type="match status" value="1"/>
</dbReference>
<dbReference type="InterPro" id="IPR032508">
    <property type="entry name" value="FecR_C"/>
</dbReference>
<proteinExistence type="predicted"/>
<keyword evidence="1" id="KW-1133">Transmembrane helix</keyword>
<dbReference type="AlphaFoldDB" id="A0A644UJL4"/>
<dbReference type="Pfam" id="PF04773">
    <property type="entry name" value="FecR"/>
    <property type="match status" value="1"/>
</dbReference>
<comment type="caution">
    <text evidence="4">The sequence shown here is derived from an EMBL/GenBank/DDBJ whole genome shotgun (WGS) entry which is preliminary data.</text>
</comment>
<accession>A0A644UJL4</accession>
<dbReference type="Gene3D" id="2.60.120.1440">
    <property type="match status" value="1"/>
</dbReference>
<reference evidence="4" key="1">
    <citation type="submission" date="2019-08" db="EMBL/GenBank/DDBJ databases">
        <authorList>
            <person name="Kucharzyk K."/>
            <person name="Murdoch R.W."/>
            <person name="Higgins S."/>
            <person name="Loffler F."/>
        </authorList>
    </citation>
    <scope>NUCLEOTIDE SEQUENCE</scope>
</reference>